<feature type="chain" id="PRO_5024407458" evidence="1">
    <location>
        <begin position="20"/>
        <end position="230"/>
    </location>
</feature>
<evidence type="ECO:0000313" key="2">
    <source>
        <dbReference type="EMBL" id="TLU91978.1"/>
    </source>
</evidence>
<name>A0A5R9KB40_9BACT</name>
<reference evidence="2 3" key="1">
    <citation type="submission" date="2019-05" db="EMBL/GenBank/DDBJ databases">
        <authorList>
            <person name="Qu J.-H."/>
        </authorList>
    </citation>
    <scope>NUCLEOTIDE SEQUENCE [LARGE SCALE GENOMIC DNA]</scope>
    <source>
        <strain evidence="2 3">Z12</strain>
    </source>
</reference>
<sequence length="230" mass="25672">MKRFILSLLFASFCTLIFAQVPDTTTLEKKARYHTEQLKDNKTRAITPLHLRKAFNAVTNLALANVIPDLTTHPKSYAASSTYPDGISMFQITKVDGWPFDGTLLVEKSKDGQTMQTITASTNSTFIDQRKRTNFINVNSVDWTPWDIISTTSGLNPPVLKPGESFSHNVFFSGLTAQHRIKRIYFSSNQTGIILQSGKVEFNSATVIFTNSSLADIDLFSGLLTVYAEY</sequence>
<comment type="caution">
    <text evidence="2">The sequence shown here is derived from an EMBL/GenBank/DDBJ whole genome shotgun (WGS) entry which is preliminary data.</text>
</comment>
<protein>
    <submittedName>
        <fullName evidence="2">Uncharacterized protein</fullName>
    </submittedName>
</protein>
<keyword evidence="1" id="KW-0732">Signal</keyword>
<evidence type="ECO:0000256" key="1">
    <source>
        <dbReference type="SAM" id="SignalP"/>
    </source>
</evidence>
<gene>
    <name evidence="2" type="ORF">FEM55_14550</name>
</gene>
<evidence type="ECO:0000313" key="3">
    <source>
        <dbReference type="Proteomes" id="UP000309788"/>
    </source>
</evidence>
<dbReference type="RefSeq" id="WP_138282087.1">
    <property type="nucleotide sequence ID" value="NZ_BMGE01000003.1"/>
</dbReference>
<accession>A0A5R9KB40</accession>
<dbReference type="EMBL" id="VCEI01000025">
    <property type="protein sequence ID" value="TLU91978.1"/>
    <property type="molecule type" value="Genomic_DNA"/>
</dbReference>
<feature type="signal peptide" evidence="1">
    <location>
        <begin position="1"/>
        <end position="19"/>
    </location>
</feature>
<organism evidence="2 3">
    <name type="scientific">Dyadobacter sediminis</name>
    <dbReference type="NCBI Taxonomy" id="1493691"/>
    <lineage>
        <taxon>Bacteria</taxon>
        <taxon>Pseudomonadati</taxon>
        <taxon>Bacteroidota</taxon>
        <taxon>Cytophagia</taxon>
        <taxon>Cytophagales</taxon>
        <taxon>Spirosomataceae</taxon>
        <taxon>Dyadobacter</taxon>
    </lineage>
</organism>
<dbReference type="Proteomes" id="UP000309788">
    <property type="component" value="Unassembled WGS sequence"/>
</dbReference>
<proteinExistence type="predicted"/>
<keyword evidence="3" id="KW-1185">Reference proteome</keyword>
<dbReference type="AlphaFoldDB" id="A0A5R9KB40"/>